<reference evidence="2" key="1">
    <citation type="submission" date="2020-05" db="EMBL/GenBank/DDBJ databases">
        <authorList>
            <person name="Chiriac C."/>
            <person name="Salcher M."/>
            <person name="Ghai R."/>
            <person name="Kavagutti S V."/>
        </authorList>
    </citation>
    <scope>NUCLEOTIDE SEQUENCE</scope>
</reference>
<sequence length="123" mass="13299">MKIKDIIFENGGMAKLHPEHKAPIQNLTTFPDQNPSSGSAYKNYRFGIALAGAPDYPTKADNYIAGDPLLAPYTKEEMDMINAAAAQVGDGSKQTWSSGRSQEVPGVNRVSPTAKIKKNKYGV</sequence>
<feature type="region of interest" description="Disordered" evidence="1">
    <location>
        <begin position="91"/>
        <end position="123"/>
    </location>
</feature>
<evidence type="ECO:0000256" key="1">
    <source>
        <dbReference type="SAM" id="MobiDB-lite"/>
    </source>
</evidence>
<gene>
    <name evidence="2" type="ORF">UFOVP1636_232</name>
</gene>
<organism evidence="2">
    <name type="scientific">uncultured Caudovirales phage</name>
    <dbReference type="NCBI Taxonomy" id="2100421"/>
    <lineage>
        <taxon>Viruses</taxon>
        <taxon>Duplodnaviria</taxon>
        <taxon>Heunggongvirae</taxon>
        <taxon>Uroviricota</taxon>
        <taxon>Caudoviricetes</taxon>
        <taxon>Peduoviridae</taxon>
        <taxon>Maltschvirus</taxon>
        <taxon>Maltschvirus maltsch</taxon>
    </lineage>
</organism>
<evidence type="ECO:0000313" key="2">
    <source>
        <dbReference type="EMBL" id="CAB4221291.1"/>
    </source>
</evidence>
<protein>
    <submittedName>
        <fullName evidence="2">Uncharacterized protein</fullName>
    </submittedName>
</protein>
<name>A0A6J5T2U2_9CAUD</name>
<dbReference type="EMBL" id="LR797503">
    <property type="protein sequence ID" value="CAB4221291.1"/>
    <property type="molecule type" value="Genomic_DNA"/>
</dbReference>
<accession>A0A6J5T2U2</accession>
<feature type="compositionally biased region" description="Polar residues" evidence="1">
    <location>
        <begin position="92"/>
        <end position="101"/>
    </location>
</feature>
<proteinExistence type="predicted"/>